<sequence>MAAENGSPPTMAQDVSGSSVTRPPSDGTPSAGRTRIAADATCESQPSTIRVETRGPPEPLIREPASMRAPWFVNMNVPHAPILVAESSDSAFATRLRQVVSNIQQNHLPRVDFVNDETILTLSDADCAWPSPARARFLLDTTLKRLGRSYHILLRSAVFEELEQHIRSPGSTSLLTRSRLWAAFAIGELYATRMSVSSGTFPGLNYFAKATKILQIIPERPVIGMIESFYSLCLNRRHSAYSLAGSALRLAVVMGLHLKVPPAVLPDLAAREHRNRVWWTAYTFDRMWSAKLGFPPAISDNEMKVDLPSNPRHEQIDTADFPDRSYFVARITLAKLTSRTMNAIYGYDAQAKSLSERVQSAFRDLRTWMDELPESLKVDGTAQSKSDSRACSLQLLFNQLLILATRPILLHVLRTRLLQPQTEPDIPESALALSEACVTCARHSYGLLTDNWTNGSLMVFDYFDTQYMFSTATILAISVLWERNACSMDRDRLECVAQFLLQLKLNGNLAAAEFHQHVNALMPLLETRESESKNQERPQAIPDVVGDPSFGVASAQGYSNPRAATEITLTEPLFQDLLAQPATDLQFIDQASFMDVDPSLYWSNPGI</sequence>
<evidence type="ECO:0000256" key="3">
    <source>
        <dbReference type="ARBA" id="ARBA00023125"/>
    </source>
</evidence>
<evidence type="ECO:0000259" key="7">
    <source>
        <dbReference type="SMART" id="SM00906"/>
    </source>
</evidence>
<evidence type="ECO:0000256" key="5">
    <source>
        <dbReference type="ARBA" id="ARBA00023242"/>
    </source>
</evidence>
<dbReference type="Proteomes" id="UP001430848">
    <property type="component" value="Unassembled WGS sequence"/>
</dbReference>
<feature type="region of interest" description="Disordered" evidence="6">
    <location>
        <begin position="1"/>
        <end position="58"/>
    </location>
</feature>
<name>A0ABR1NQU5_DIAER</name>
<dbReference type="PANTHER" id="PTHR47540:SF6">
    <property type="entry name" value="ZN(II)2CYS6 TRANSCRIPTION FACTOR (EUROFUNG)"/>
    <property type="match status" value="1"/>
</dbReference>
<evidence type="ECO:0000256" key="1">
    <source>
        <dbReference type="ARBA" id="ARBA00004123"/>
    </source>
</evidence>
<keyword evidence="3" id="KW-0238">DNA-binding</keyword>
<dbReference type="InterPro" id="IPR051711">
    <property type="entry name" value="Stress_Response_Reg"/>
</dbReference>
<keyword evidence="4" id="KW-0804">Transcription</keyword>
<protein>
    <recommendedName>
        <fullName evidence="7">Xylanolytic transcriptional activator regulatory domain-containing protein</fullName>
    </recommendedName>
</protein>
<comment type="subcellular location">
    <subcellularLocation>
        <location evidence="1">Nucleus</location>
    </subcellularLocation>
</comment>
<dbReference type="Pfam" id="PF04082">
    <property type="entry name" value="Fungal_trans"/>
    <property type="match status" value="1"/>
</dbReference>
<gene>
    <name evidence="8" type="ORF">SLS63_012611</name>
</gene>
<dbReference type="PANTHER" id="PTHR47540">
    <property type="entry name" value="THIAMINE REPRESSIBLE GENES REGULATORY PROTEIN THI5"/>
    <property type="match status" value="1"/>
</dbReference>
<evidence type="ECO:0000313" key="9">
    <source>
        <dbReference type="Proteomes" id="UP001430848"/>
    </source>
</evidence>
<organism evidence="8 9">
    <name type="scientific">Diaporthe eres</name>
    <name type="common">Phomopsis oblonga</name>
    <dbReference type="NCBI Taxonomy" id="83184"/>
    <lineage>
        <taxon>Eukaryota</taxon>
        <taxon>Fungi</taxon>
        <taxon>Dikarya</taxon>
        <taxon>Ascomycota</taxon>
        <taxon>Pezizomycotina</taxon>
        <taxon>Sordariomycetes</taxon>
        <taxon>Sordariomycetidae</taxon>
        <taxon>Diaporthales</taxon>
        <taxon>Diaporthaceae</taxon>
        <taxon>Diaporthe</taxon>
        <taxon>Diaporthe eres species complex</taxon>
    </lineage>
</organism>
<feature type="compositionally biased region" description="Polar residues" evidence="6">
    <location>
        <begin position="7"/>
        <end position="22"/>
    </location>
</feature>
<evidence type="ECO:0000256" key="6">
    <source>
        <dbReference type="SAM" id="MobiDB-lite"/>
    </source>
</evidence>
<proteinExistence type="predicted"/>
<keyword evidence="5" id="KW-0539">Nucleus</keyword>
<feature type="domain" description="Xylanolytic transcriptional activator regulatory" evidence="7">
    <location>
        <begin position="240"/>
        <end position="314"/>
    </location>
</feature>
<evidence type="ECO:0000313" key="8">
    <source>
        <dbReference type="EMBL" id="KAK7711657.1"/>
    </source>
</evidence>
<accession>A0ABR1NQU5</accession>
<dbReference type="EMBL" id="JAKNSF020000143">
    <property type="protein sequence ID" value="KAK7711657.1"/>
    <property type="molecule type" value="Genomic_DNA"/>
</dbReference>
<keyword evidence="9" id="KW-1185">Reference proteome</keyword>
<evidence type="ECO:0000256" key="4">
    <source>
        <dbReference type="ARBA" id="ARBA00023163"/>
    </source>
</evidence>
<dbReference type="InterPro" id="IPR007219">
    <property type="entry name" value="XnlR_reg_dom"/>
</dbReference>
<reference evidence="8 9" key="1">
    <citation type="submission" date="2024-02" db="EMBL/GenBank/DDBJ databases">
        <title>De novo assembly and annotation of 12 fungi associated with fruit tree decline syndrome in Ontario, Canada.</title>
        <authorList>
            <person name="Sulman M."/>
            <person name="Ellouze W."/>
            <person name="Ilyukhin E."/>
        </authorList>
    </citation>
    <scope>NUCLEOTIDE SEQUENCE [LARGE SCALE GENOMIC DNA]</scope>
    <source>
        <strain evidence="8 9">M169</strain>
    </source>
</reference>
<dbReference type="CDD" id="cd12148">
    <property type="entry name" value="fungal_TF_MHR"/>
    <property type="match status" value="1"/>
</dbReference>
<comment type="caution">
    <text evidence="8">The sequence shown here is derived from an EMBL/GenBank/DDBJ whole genome shotgun (WGS) entry which is preliminary data.</text>
</comment>
<evidence type="ECO:0000256" key="2">
    <source>
        <dbReference type="ARBA" id="ARBA00023015"/>
    </source>
</evidence>
<dbReference type="SMART" id="SM00906">
    <property type="entry name" value="Fungal_trans"/>
    <property type="match status" value="1"/>
</dbReference>
<keyword evidence="2" id="KW-0805">Transcription regulation</keyword>